<accession>A0A7T8H1F6</accession>
<feature type="non-terminal residue" evidence="1">
    <location>
        <position position="65"/>
    </location>
</feature>
<protein>
    <submittedName>
        <fullName evidence="1">Uncharacterized protein</fullName>
    </submittedName>
</protein>
<name>A0A7T8H1F6_CALRO</name>
<evidence type="ECO:0000313" key="1">
    <source>
        <dbReference type="EMBL" id="QQP41762.1"/>
    </source>
</evidence>
<gene>
    <name evidence="1" type="ORF">FKW44_016228</name>
</gene>
<dbReference type="Proteomes" id="UP000595437">
    <property type="component" value="Chromosome 11"/>
</dbReference>
<dbReference type="EMBL" id="CP045900">
    <property type="protein sequence ID" value="QQP41762.1"/>
    <property type="molecule type" value="Genomic_DNA"/>
</dbReference>
<dbReference type="AlphaFoldDB" id="A0A7T8H1F6"/>
<organism evidence="1 2">
    <name type="scientific">Caligus rogercresseyi</name>
    <name type="common">Sea louse</name>
    <dbReference type="NCBI Taxonomy" id="217165"/>
    <lineage>
        <taxon>Eukaryota</taxon>
        <taxon>Metazoa</taxon>
        <taxon>Ecdysozoa</taxon>
        <taxon>Arthropoda</taxon>
        <taxon>Crustacea</taxon>
        <taxon>Multicrustacea</taxon>
        <taxon>Hexanauplia</taxon>
        <taxon>Copepoda</taxon>
        <taxon>Siphonostomatoida</taxon>
        <taxon>Caligidae</taxon>
        <taxon>Caligus</taxon>
    </lineage>
</organism>
<reference evidence="2" key="1">
    <citation type="submission" date="2021-01" db="EMBL/GenBank/DDBJ databases">
        <title>Caligus Genome Assembly.</title>
        <authorList>
            <person name="Gallardo-Escarate C."/>
        </authorList>
    </citation>
    <scope>NUCLEOTIDE SEQUENCE [LARGE SCALE GENOMIC DNA]</scope>
</reference>
<keyword evidence="2" id="KW-1185">Reference proteome</keyword>
<sequence length="65" mass="6556">ECPDQESDISPSPNASYGEALNAALGFASEAAGNANNPLPFLNQGGIVAAAAAALSHRNSTDFHD</sequence>
<evidence type="ECO:0000313" key="2">
    <source>
        <dbReference type="Proteomes" id="UP000595437"/>
    </source>
</evidence>
<feature type="non-terminal residue" evidence="1">
    <location>
        <position position="1"/>
    </location>
</feature>
<proteinExistence type="predicted"/>